<evidence type="ECO:0000256" key="2">
    <source>
        <dbReference type="ARBA" id="ARBA00022598"/>
    </source>
</evidence>
<evidence type="ECO:0000256" key="1">
    <source>
        <dbReference type="ARBA" id="ARBA00006432"/>
    </source>
</evidence>
<sequence length="573" mass="62273">MQTDSLSHPTARPADSYTAGAGAGIDVLEQTIGENFRAVAARTPGALAIEEAATGRSWTFAEMDRATDDVGRALMAAGIAPGDRVGIWSPNCAEWTLLQYATSKIGAILVNINPAYRSHELEYVIQQCGMSMLVAAPSDERSDYRGMARKALEACGPLSQVVFLEEPGEGPGAGELRPGELAWTGLIALADDVSHAALEQRLASLHPDDPINLQYTSGTTGFPKGATLTHKNILNNGFHIGSLLSYRGAESAQGQDKVVIAVPFFHCFGMVIGNLAALSHGASTVIPSRVFAPDQALAAVQRYRGTSLYGVPTMFIAELNLPDFDDYDLSTLRTGVMAGSPCPEEVMKQVIGRMNMREVAICYGMTETSPVSTMTRVDDSLERRTRTVGRTMPHVESKIIDPATGDVVPRGERGELCTRGYVVMQGYWDDPEKTDAAIDAEGWMHTGDLASMDADGYVMIEGRIKDLIIRGGENVSPREIEEFLYQHPSVQDVQVIGVPDPKYGEEIMACLILKDDAEELDVEAVRAYCHGRIAHYKIPRYVQIRGSFPMTVSGKVRKVEMRQEAEQLISQQA</sequence>
<dbReference type="InterPro" id="IPR000873">
    <property type="entry name" value="AMP-dep_synth/lig_dom"/>
</dbReference>
<dbReference type="EC" id="6.2.1.-" evidence="5"/>
<keyword evidence="2 5" id="KW-0436">Ligase</keyword>
<dbReference type="PANTHER" id="PTHR43201:SF5">
    <property type="entry name" value="MEDIUM-CHAIN ACYL-COA LIGASE ACSF2, MITOCHONDRIAL"/>
    <property type="match status" value="1"/>
</dbReference>
<dbReference type="InterPro" id="IPR025110">
    <property type="entry name" value="AMP-bd_C"/>
</dbReference>
<dbReference type="SUPFAM" id="SSF56801">
    <property type="entry name" value="Acetyl-CoA synthetase-like"/>
    <property type="match status" value="1"/>
</dbReference>
<dbReference type="EMBL" id="JADOTZ010000001">
    <property type="protein sequence ID" value="MBG6085322.1"/>
    <property type="molecule type" value="Genomic_DNA"/>
</dbReference>
<evidence type="ECO:0000259" key="3">
    <source>
        <dbReference type="Pfam" id="PF00501"/>
    </source>
</evidence>
<evidence type="ECO:0000313" key="6">
    <source>
        <dbReference type="Proteomes" id="UP000625033"/>
    </source>
</evidence>
<dbReference type="Proteomes" id="UP000625033">
    <property type="component" value="Unassembled WGS sequence"/>
</dbReference>
<dbReference type="AlphaFoldDB" id="A0A931GG28"/>
<accession>A0A931GG28</accession>
<comment type="similarity">
    <text evidence="1">Belongs to the ATP-dependent AMP-binding enzyme family.</text>
</comment>
<reference evidence="5" key="1">
    <citation type="submission" date="2020-11" db="EMBL/GenBank/DDBJ databases">
        <title>Sequencing the genomes of 1000 actinobacteria strains.</title>
        <authorList>
            <person name="Klenk H.-P."/>
        </authorList>
    </citation>
    <scope>NUCLEOTIDE SEQUENCE</scope>
    <source>
        <strain evidence="5">DSM 26152</strain>
    </source>
</reference>
<dbReference type="InterPro" id="IPR020845">
    <property type="entry name" value="AMP-binding_CS"/>
</dbReference>
<dbReference type="PROSITE" id="PS00455">
    <property type="entry name" value="AMP_BINDING"/>
    <property type="match status" value="1"/>
</dbReference>
<dbReference type="PANTHER" id="PTHR43201">
    <property type="entry name" value="ACYL-COA SYNTHETASE"/>
    <property type="match status" value="1"/>
</dbReference>
<keyword evidence="6" id="KW-1185">Reference proteome</keyword>
<gene>
    <name evidence="5" type="ORF">IW252_002089</name>
</gene>
<protein>
    <submittedName>
        <fullName evidence="5">Fatty-acyl-CoA synthase</fullName>
        <ecNumber evidence="5">6.2.1.-</ecNumber>
    </submittedName>
</protein>
<dbReference type="GO" id="GO:0031956">
    <property type="term" value="F:medium-chain fatty acid-CoA ligase activity"/>
    <property type="evidence" value="ECO:0007669"/>
    <property type="project" value="TreeGrafter"/>
</dbReference>
<feature type="domain" description="AMP-binding enzyme C-terminal" evidence="4">
    <location>
        <begin position="479"/>
        <end position="555"/>
    </location>
</feature>
<comment type="caution">
    <text evidence="5">The sequence shown here is derived from an EMBL/GenBank/DDBJ whole genome shotgun (WGS) entry which is preliminary data.</text>
</comment>
<feature type="domain" description="AMP-dependent synthetase/ligase" evidence="3">
    <location>
        <begin position="36"/>
        <end position="428"/>
    </location>
</feature>
<dbReference type="FunFam" id="3.40.50.12780:FF:000003">
    <property type="entry name" value="Long-chain-fatty-acid--CoA ligase FadD"/>
    <property type="match status" value="1"/>
</dbReference>
<dbReference type="Gene3D" id="3.40.50.12780">
    <property type="entry name" value="N-terminal domain of ligase-like"/>
    <property type="match status" value="1"/>
</dbReference>
<evidence type="ECO:0000313" key="5">
    <source>
        <dbReference type="EMBL" id="MBG6085322.1"/>
    </source>
</evidence>
<evidence type="ECO:0000259" key="4">
    <source>
        <dbReference type="Pfam" id="PF13193"/>
    </source>
</evidence>
<name>A0A931GG28_9MICC</name>
<dbReference type="Gene3D" id="3.30.300.30">
    <property type="match status" value="1"/>
</dbReference>
<dbReference type="FunFam" id="3.30.300.30:FF:000008">
    <property type="entry name" value="2,3-dihydroxybenzoate-AMP ligase"/>
    <property type="match status" value="1"/>
</dbReference>
<dbReference type="InterPro" id="IPR045851">
    <property type="entry name" value="AMP-bd_C_sf"/>
</dbReference>
<dbReference type="Pfam" id="PF13193">
    <property type="entry name" value="AMP-binding_C"/>
    <property type="match status" value="1"/>
</dbReference>
<proteinExistence type="inferred from homology"/>
<dbReference type="RefSeq" id="WP_196836519.1">
    <property type="nucleotide sequence ID" value="NZ_JADOTZ010000001.1"/>
</dbReference>
<organism evidence="5 6">
    <name type="scientific">Zhihengliuella flava</name>
    <dbReference type="NCBI Taxonomy" id="1285193"/>
    <lineage>
        <taxon>Bacteria</taxon>
        <taxon>Bacillati</taxon>
        <taxon>Actinomycetota</taxon>
        <taxon>Actinomycetes</taxon>
        <taxon>Micrococcales</taxon>
        <taxon>Micrococcaceae</taxon>
        <taxon>Zhihengliuella</taxon>
    </lineage>
</organism>
<dbReference type="CDD" id="cd05917">
    <property type="entry name" value="FACL_like_2"/>
    <property type="match status" value="1"/>
</dbReference>
<dbReference type="GO" id="GO:0006631">
    <property type="term" value="P:fatty acid metabolic process"/>
    <property type="evidence" value="ECO:0007669"/>
    <property type="project" value="TreeGrafter"/>
</dbReference>
<dbReference type="InterPro" id="IPR042099">
    <property type="entry name" value="ANL_N_sf"/>
</dbReference>
<dbReference type="Pfam" id="PF00501">
    <property type="entry name" value="AMP-binding"/>
    <property type="match status" value="1"/>
</dbReference>